<keyword evidence="3" id="KW-1185">Reference proteome</keyword>
<dbReference type="EMBL" id="CP120863">
    <property type="protein sequence ID" value="WFE90680.1"/>
    <property type="molecule type" value="Genomic_DNA"/>
</dbReference>
<accession>A0ABY8FBN7</accession>
<feature type="region of interest" description="Disordered" evidence="1">
    <location>
        <begin position="68"/>
        <end position="94"/>
    </location>
</feature>
<dbReference type="SUPFAM" id="SSF52266">
    <property type="entry name" value="SGNH hydrolase"/>
    <property type="match status" value="1"/>
</dbReference>
<feature type="region of interest" description="Disordered" evidence="1">
    <location>
        <begin position="364"/>
        <end position="394"/>
    </location>
</feature>
<reference evidence="2 3" key="1">
    <citation type="submission" date="2023-03" db="EMBL/GenBank/DDBJ databases">
        <title>Roseibium porphyridii sp. nov. and Roseibium rhodosorbium sp. nov. isolated from marine algae, Porphyridium cruentum and Rhodosorus marinus, respectively.</title>
        <authorList>
            <person name="Lee M.W."/>
            <person name="Choi B.J."/>
            <person name="Lee J.K."/>
            <person name="Choi D.G."/>
            <person name="Baek J.H."/>
            <person name="Bayburt H."/>
            <person name="Kim J.M."/>
            <person name="Han D.M."/>
            <person name="Kim K.H."/>
            <person name="Jeon C.O."/>
        </authorList>
    </citation>
    <scope>NUCLEOTIDE SEQUENCE [LARGE SCALE GENOMIC DNA]</scope>
    <source>
        <strain evidence="2 3">KMA01</strain>
    </source>
</reference>
<dbReference type="Gene3D" id="3.40.50.1110">
    <property type="entry name" value="SGNH hydrolase"/>
    <property type="match status" value="1"/>
</dbReference>
<feature type="compositionally biased region" description="Polar residues" evidence="1">
    <location>
        <begin position="383"/>
        <end position="394"/>
    </location>
</feature>
<evidence type="ECO:0000313" key="3">
    <source>
        <dbReference type="Proteomes" id="UP001209803"/>
    </source>
</evidence>
<organism evidence="2 3">
    <name type="scientific">Roseibium porphyridii</name>
    <dbReference type="NCBI Taxonomy" id="2866279"/>
    <lineage>
        <taxon>Bacteria</taxon>
        <taxon>Pseudomonadati</taxon>
        <taxon>Pseudomonadota</taxon>
        <taxon>Alphaproteobacteria</taxon>
        <taxon>Hyphomicrobiales</taxon>
        <taxon>Stappiaceae</taxon>
        <taxon>Roseibium</taxon>
    </lineage>
</organism>
<sequence>MRFTGPMARNWTPAIRSTRVGLACVLAILFGEVPTALSQSAPAGEIVVAQNGPLRGFNPFAPLQRLFGGGAERRREPQKRVKKRPRATRPAGAAPRFEVLPKDPDAGLILVVGDRMARGVAEGLKFTLAEKPQIKVERITEDKAGFTGETPPDWSTQVLSKIRGADVKAVVVMIGRRDLGKTFPGDPPIEFMTAEWLDTYRNKVEALVRVVRQEKKPIIWAGLPPTNNELTNGDFTQLNSLFQGAAADRRVRYVDIWDIFLAEDGSYSSFGPDVDGKNARLRTNDRIGFTWAGYRKVAFFVERELSRILGGYGGLAFEGVEDDPNFIVLTGRTTSPEALLLGGEEDKAIDPDSAAYRFFVKGEPLKPMPGRVDDPRVAVEGTSALTEGQRPSGS</sequence>
<evidence type="ECO:0000313" key="2">
    <source>
        <dbReference type="EMBL" id="WFE90680.1"/>
    </source>
</evidence>
<dbReference type="RefSeq" id="WP_265682740.1">
    <property type="nucleotide sequence ID" value="NZ_CP120863.1"/>
</dbReference>
<dbReference type="Pfam" id="PF04311">
    <property type="entry name" value="DUF459"/>
    <property type="match status" value="1"/>
</dbReference>
<dbReference type="Proteomes" id="UP001209803">
    <property type="component" value="Chromosome"/>
</dbReference>
<dbReference type="InterPro" id="IPR036514">
    <property type="entry name" value="SGNH_hydro_sf"/>
</dbReference>
<proteinExistence type="predicted"/>
<dbReference type="InterPro" id="IPR007407">
    <property type="entry name" value="DUF459"/>
</dbReference>
<name>A0ABY8FBN7_9HYPH</name>
<protein>
    <submittedName>
        <fullName evidence="2">DUF459 domain-containing protein</fullName>
    </submittedName>
</protein>
<evidence type="ECO:0000256" key="1">
    <source>
        <dbReference type="SAM" id="MobiDB-lite"/>
    </source>
</evidence>
<gene>
    <name evidence="2" type="ORF">K1718_04850</name>
</gene>